<dbReference type="PANTHER" id="PTHR34228:SF5">
    <property type="entry name" value="PHOSPHOLIPASE A(2)-RELATED"/>
    <property type="match status" value="1"/>
</dbReference>
<evidence type="ECO:0000256" key="2">
    <source>
        <dbReference type="ARBA" id="ARBA00022525"/>
    </source>
</evidence>
<feature type="transmembrane region" description="Helical" evidence="3">
    <location>
        <begin position="7"/>
        <end position="28"/>
    </location>
</feature>
<dbReference type="GO" id="GO:0006644">
    <property type="term" value="P:phospholipid metabolic process"/>
    <property type="evidence" value="ECO:0007669"/>
    <property type="project" value="InterPro"/>
</dbReference>
<dbReference type="Gene3D" id="1.20.90.10">
    <property type="entry name" value="Phospholipase A2 domain"/>
    <property type="match status" value="1"/>
</dbReference>
<keyword evidence="3" id="KW-0472">Membrane</keyword>
<accession>A0A0K0DZN5</accession>
<dbReference type="SUPFAM" id="SSF48619">
    <property type="entry name" value="Phospholipase A2, PLA2"/>
    <property type="match status" value="1"/>
</dbReference>
<dbReference type="GO" id="GO:0004623">
    <property type="term" value="F:phospholipase A2 activity"/>
    <property type="evidence" value="ECO:0007669"/>
    <property type="project" value="InterPro"/>
</dbReference>
<organism evidence="5">
    <name type="scientific">Strongyloides stercoralis</name>
    <name type="common">Threadworm</name>
    <dbReference type="NCBI Taxonomy" id="6248"/>
    <lineage>
        <taxon>Eukaryota</taxon>
        <taxon>Metazoa</taxon>
        <taxon>Ecdysozoa</taxon>
        <taxon>Nematoda</taxon>
        <taxon>Chromadorea</taxon>
        <taxon>Rhabditida</taxon>
        <taxon>Tylenchina</taxon>
        <taxon>Panagrolaimomorpha</taxon>
        <taxon>Strongyloidoidea</taxon>
        <taxon>Strongyloididae</taxon>
        <taxon>Strongyloides</taxon>
    </lineage>
</organism>
<dbReference type="Proteomes" id="UP000035681">
    <property type="component" value="Unplaced"/>
</dbReference>
<protein>
    <submittedName>
        <fullName evidence="5 6">Phospholipase A2 domain-containing protein</fullName>
    </submittedName>
</protein>
<evidence type="ECO:0000313" key="5">
    <source>
        <dbReference type="WBParaSite" id="SSTP_0000269600.1"/>
    </source>
</evidence>
<keyword evidence="4" id="KW-1185">Reference proteome</keyword>
<dbReference type="WBParaSite" id="TCONS_00001880.p1">
    <property type="protein sequence ID" value="TCONS_00001880.p1"/>
    <property type="gene ID" value="XLOC_001780"/>
</dbReference>
<dbReference type="PANTHER" id="PTHR34228">
    <property type="entry name" value="PROTEIN CBG09474-RELATED"/>
    <property type="match status" value="1"/>
</dbReference>
<dbReference type="PROSITE" id="PS00118">
    <property type="entry name" value="PA2_HIS"/>
    <property type="match status" value="1"/>
</dbReference>
<reference evidence="5" key="1">
    <citation type="submission" date="2015-08" db="UniProtKB">
        <authorList>
            <consortium name="WormBaseParasite"/>
        </authorList>
    </citation>
    <scope>IDENTIFICATION</scope>
</reference>
<keyword evidence="2" id="KW-0964">Secreted</keyword>
<keyword evidence="3" id="KW-0812">Transmembrane</keyword>
<evidence type="ECO:0000256" key="3">
    <source>
        <dbReference type="SAM" id="Phobius"/>
    </source>
</evidence>
<evidence type="ECO:0000256" key="1">
    <source>
        <dbReference type="ARBA" id="ARBA00004613"/>
    </source>
</evidence>
<dbReference type="WBParaSite" id="SSTP_0000269600.1">
    <property type="protein sequence ID" value="SSTP_0000269600.1"/>
    <property type="gene ID" value="SSTP_0000269600"/>
</dbReference>
<sequence length="165" mass="18904">MIARICFYTFLSLLGAACILVLLVITNFPTLQQRYEHTGHWTCGNGENEQLSAISASYRCPKAKENLNQCCKYHDACYHNQVGRHFCDLSFCKCLLANLEYSNSSNDNNCISTAKVYCNFVTVMGIFPYTDSVWYEEEGDKHKTVHQLSILSSIRNFLKSLFNKR</sequence>
<dbReference type="InterPro" id="IPR053322">
    <property type="entry name" value="PLA2-like"/>
</dbReference>
<proteinExistence type="predicted"/>
<evidence type="ECO:0000313" key="6">
    <source>
        <dbReference type="WBParaSite" id="TCONS_00001880.p1"/>
    </source>
</evidence>
<dbReference type="InterPro" id="IPR033113">
    <property type="entry name" value="PLA2_histidine"/>
</dbReference>
<dbReference type="PROSITE" id="PS51257">
    <property type="entry name" value="PROKAR_LIPOPROTEIN"/>
    <property type="match status" value="1"/>
</dbReference>
<comment type="subcellular location">
    <subcellularLocation>
        <location evidence="1">Secreted</location>
    </subcellularLocation>
</comment>
<dbReference type="AlphaFoldDB" id="A0A0K0DZN5"/>
<name>A0A0K0DZN5_STRER</name>
<dbReference type="InterPro" id="IPR036444">
    <property type="entry name" value="PLipase_A2_dom_sf"/>
</dbReference>
<dbReference type="GO" id="GO:0050482">
    <property type="term" value="P:arachidonate secretion"/>
    <property type="evidence" value="ECO:0007669"/>
    <property type="project" value="InterPro"/>
</dbReference>
<dbReference type="GO" id="GO:0005576">
    <property type="term" value="C:extracellular region"/>
    <property type="evidence" value="ECO:0007669"/>
    <property type="project" value="UniProtKB-SubCell"/>
</dbReference>
<keyword evidence="3" id="KW-1133">Transmembrane helix</keyword>
<evidence type="ECO:0000313" key="4">
    <source>
        <dbReference type="Proteomes" id="UP000035681"/>
    </source>
</evidence>